<protein>
    <submittedName>
        <fullName evidence="1">Uncharacterized protein</fullName>
    </submittedName>
</protein>
<evidence type="ECO:0000313" key="2">
    <source>
        <dbReference type="Proteomes" id="UP000192940"/>
    </source>
</evidence>
<proteinExistence type="predicted"/>
<dbReference type="RefSeq" id="WP_208914728.1">
    <property type="nucleotide sequence ID" value="NZ_LT840184.1"/>
</dbReference>
<sequence>MKKKTRNMIIDEKEYVYVLNQKYNEKRSHITLKVSLKDKKNLTLTFLFCTWDDPITGSPLLIGVDLKNKKTNKVETFNLHHPKTIKKFILYGLRNGWTGENIIEFQNGLEILSEMGYDIAWLTPKTNH</sequence>
<gene>
    <name evidence="1" type="ORF">SAMN05661091_3929</name>
</gene>
<accession>A0A1X7HKN9</accession>
<keyword evidence="2" id="KW-1185">Reference proteome</keyword>
<evidence type="ECO:0000313" key="1">
    <source>
        <dbReference type="EMBL" id="SMF87797.1"/>
    </source>
</evidence>
<dbReference type="AlphaFoldDB" id="A0A1X7HKN9"/>
<organism evidence="1 2">
    <name type="scientific">Paenibacillus uliginis N3/975</name>
    <dbReference type="NCBI Taxonomy" id="1313296"/>
    <lineage>
        <taxon>Bacteria</taxon>
        <taxon>Bacillati</taxon>
        <taxon>Bacillota</taxon>
        <taxon>Bacilli</taxon>
        <taxon>Bacillales</taxon>
        <taxon>Paenibacillaceae</taxon>
        <taxon>Paenibacillus</taxon>
    </lineage>
</organism>
<name>A0A1X7HKN9_9BACL</name>
<dbReference type="Proteomes" id="UP000192940">
    <property type="component" value="Chromosome I"/>
</dbReference>
<dbReference type="EMBL" id="LT840184">
    <property type="protein sequence ID" value="SMF87797.1"/>
    <property type="molecule type" value="Genomic_DNA"/>
</dbReference>
<reference evidence="1 2" key="1">
    <citation type="submission" date="2017-04" db="EMBL/GenBank/DDBJ databases">
        <authorList>
            <person name="Afonso C.L."/>
            <person name="Miller P.J."/>
            <person name="Scott M.A."/>
            <person name="Spackman E."/>
            <person name="Goraichik I."/>
            <person name="Dimitrov K.M."/>
            <person name="Suarez D.L."/>
            <person name="Swayne D.E."/>
        </authorList>
    </citation>
    <scope>NUCLEOTIDE SEQUENCE [LARGE SCALE GENOMIC DNA]</scope>
    <source>
        <strain evidence="1 2">N3/975</strain>
    </source>
</reference>